<dbReference type="Proteomes" id="UP001432322">
    <property type="component" value="Unassembled WGS sequence"/>
</dbReference>
<accession>A0AAV5VBN5</accession>
<evidence type="ECO:0000313" key="1">
    <source>
        <dbReference type="EMBL" id="GMT15330.1"/>
    </source>
</evidence>
<dbReference type="AlphaFoldDB" id="A0AAV5VBN5"/>
<gene>
    <name evidence="1" type="ORF">PFISCL1PPCAC_6627</name>
</gene>
<feature type="non-terminal residue" evidence="1">
    <location>
        <position position="72"/>
    </location>
</feature>
<feature type="non-terminal residue" evidence="1">
    <location>
        <position position="1"/>
    </location>
</feature>
<evidence type="ECO:0000313" key="2">
    <source>
        <dbReference type="Proteomes" id="UP001432322"/>
    </source>
</evidence>
<reference evidence="1" key="1">
    <citation type="submission" date="2023-10" db="EMBL/GenBank/DDBJ databases">
        <title>Genome assembly of Pristionchus species.</title>
        <authorList>
            <person name="Yoshida K."/>
            <person name="Sommer R.J."/>
        </authorList>
    </citation>
    <scope>NUCLEOTIDE SEQUENCE</scope>
    <source>
        <strain evidence="1">RS5133</strain>
    </source>
</reference>
<protein>
    <submittedName>
        <fullName evidence="1">Uncharacterized protein</fullName>
    </submittedName>
</protein>
<name>A0AAV5VBN5_9BILA</name>
<organism evidence="1 2">
    <name type="scientific">Pristionchus fissidentatus</name>
    <dbReference type="NCBI Taxonomy" id="1538716"/>
    <lineage>
        <taxon>Eukaryota</taxon>
        <taxon>Metazoa</taxon>
        <taxon>Ecdysozoa</taxon>
        <taxon>Nematoda</taxon>
        <taxon>Chromadorea</taxon>
        <taxon>Rhabditida</taxon>
        <taxon>Rhabditina</taxon>
        <taxon>Diplogasteromorpha</taxon>
        <taxon>Diplogasteroidea</taxon>
        <taxon>Neodiplogasteridae</taxon>
        <taxon>Pristionchus</taxon>
    </lineage>
</organism>
<keyword evidence="2" id="KW-1185">Reference proteome</keyword>
<sequence>TVARCVFDMNFGTVALSDPTTFIRSVNIQAVQLCFQHFIVVKPQISETFRNAFSIYCRRASITIYVCDISAV</sequence>
<dbReference type="EMBL" id="BTSY01000002">
    <property type="protein sequence ID" value="GMT15330.1"/>
    <property type="molecule type" value="Genomic_DNA"/>
</dbReference>
<proteinExistence type="predicted"/>
<comment type="caution">
    <text evidence="1">The sequence shown here is derived from an EMBL/GenBank/DDBJ whole genome shotgun (WGS) entry which is preliminary data.</text>
</comment>